<dbReference type="RefSeq" id="WP_174900609.1">
    <property type="nucleotide sequence ID" value="NZ_FOTW01000021.1"/>
</dbReference>
<evidence type="ECO:0008006" key="3">
    <source>
        <dbReference type="Google" id="ProtNLM"/>
    </source>
</evidence>
<protein>
    <recommendedName>
        <fullName evidence="3">N-acetyltransferase domain-containing protein</fullName>
    </recommendedName>
</protein>
<dbReference type="SUPFAM" id="SSF55729">
    <property type="entry name" value="Acyl-CoA N-acyltransferases (Nat)"/>
    <property type="match status" value="1"/>
</dbReference>
<evidence type="ECO:0000313" key="1">
    <source>
        <dbReference type="EMBL" id="SFM47235.1"/>
    </source>
</evidence>
<gene>
    <name evidence="1" type="ORF">SAMN02982985_04172</name>
</gene>
<name>A0A1I4R513_9BURK</name>
<proteinExistence type="predicted"/>
<organism evidence="1 2">
    <name type="scientific">Rugamonas rubra</name>
    <dbReference type="NCBI Taxonomy" id="758825"/>
    <lineage>
        <taxon>Bacteria</taxon>
        <taxon>Pseudomonadati</taxon>
        <taxon>Pseudomonadota</taxon>
        <taxon>Betaproteobacteria</taxon>
        <taxon>Burkholderiales</taxon>
        <taxon>Oxalobacteraceae</taxon>
        <taxon>Telluria group</taxon>
        <taxon>Rugamonas</taxon>
    </lineage>
</organism>
<dbReference type="Gene3D" id="3.40.630.30">
    <property type="match status" value="1"/>
</dbReference>
<evidence type="ECO:0000313" key="2">
    <source>
        <dbReference type="Proteomes" id="UP000199470"/>
    </source>
</evidence>
<dbReference type="AlphaFoldDB" id="A0A1I4R513"/>
<sequence>MSITARLHRSVVQLGWRDAAWYALERLLALLSGGRWALFRYHIVAQAVAAAPLCPGRGADIEVRLLTGLGQVPPGYPRPAEVLRQRYQQGAQSLAAYRRGELVGFLWFLAGAYQEDEVRARYLLPAACAWDFDVYVRPDERLGWAFRRLWDEAQRLLRARGVRCSCSRISAFNAASLRAHARLGARRLGSATFLRCGRWQWMLASLAPYVHLSRRDSSFPLLRLDAGIPADGRPQEPPCQSNKSV</sequence>
<reference evidence="1 2" key="1">
    <citation type="submission" date="2016-10" db="EMBL/GenBank/DDBJ databases">
        <authorList>
            <person name="de Groot N.N."/>
        </authorList>
    </citation>
    <scope>NUCLEOTIDE SEQUENCE [LARGE SCALE GENOMIC DNA]</scope>
    <source>
        <strain evidence="1 2">ATCC 43154</strain>
    </source>
</reference>
<dbReference type="Proteomes" id="UP000199470">
    <property type="component" value="Unassembled WGS sequence"/>
</dbReference>
<keyword evidence="2" id="KW-1185">Reference proteome</keyword>
<dbReference type="STRING" id="758825.SAMN02982985_04172"/>
<dbReference type="InterPro" id="IPR016181">
    <property type="entry name" value="Acyl_CoA_acyltransferase"/>
</dbReference>
<accession>A0A1I4R513</accession>
<dbReference type="EMBL" id="FOTW01000021">
    <property type="protein sequence ID" value="SFM47235.1"/>
    <property type="molecule type" value="Genomic_DNA"/>
</dbReference>